<dbReference type="EMBL" id="LQYT01000117">
    <property type="protein sequence ID" value="KYD10627.1"/>
    <property type="molecule type" value="Genomic_DNA"/>
</dbReference>
<keyword evidence="9 20" id="KW-0012">Acyltransferase</keyword>
<evidence type="ECO:0000256" key="5">
    <source>
        <dbReference type="ARBA" id="ARBA00022832"/>
    </source>
</evidence>
<feature type="active site" evidence="20">
    <location>
        <position position="279"/>
    </location>
</feature>
<feature type="active site" evidence="20">
    <location>
        <position position="249"/>
    </location>
</feature>
<dbReference type="InterPro" id="IPR013751">
    <property type="entry name" value="ACP_syn_III_N"/>
</dbReference>
<evidence type="ECO:0000256" key="13">
    <source>
        <dbReference type="ARBA" id="ARBA00051330"/>
    </source>
</evidence>
<comment type="caution">
    <text evidence="23">The sequence shown here is derived from an EMBL/GenBank/DDBJ whole genome shotgun (WGS) entry which is preliminary data.</text>
</comment>
<feature type="active site" evidence="20">
    <location>
        <position position="126"/>
    </location>
</feature>
<dbReference type="GO" id="GO:0004315">
    <property type="term" value="F:3-oxoacyl-[acyl-carrier-protein] synthase activity"/>
    <property type="evidence" value="ECO:0007669"/>
    <property type="project" value="InterPro"/>
</dbReference>
<reference evidence="23 24" key="1">
    <citation type="submission" date="2016-01" db="EMBL/GenBank/DDBJ databases">
        <title>Draft Genome Sequences of Seven Thermophilic Sporeformers Isolated from Foods.</title>
        <authorList>
            <person name="Berendsen E.M."/>
            <person name="Wells-Bennik M.H."/>
            <person name="Krawcyk A.O."/>
            <person name="De Jong A."/>
            <person name="Holsappel S."/>
            <person name="Eijlander R.T."/>
            <person name="Kuipers O.P."/>
        </authorList>
    </citation>
    <scope>NUCLEOTIDE SEQUENCE [LARGE SCALE GENOMIC DNA]</scope>
    <source>
        <strain evidence="23 24">B4135</strain>
    </source>
</reference>
<dbReference type="CDD" id="cd00830">
    <property type="entry name" value="KAS_III"/>
    <property type="match status" value="1"/>
</dbReference>
<protein>
    <recommendedName>
        <fullName evidence="20">Beta-ketoacyl-[acyl-carrier-protein] synthase III</fullName>
        <shortName evidence="20">Beta-ketoacyl-ACP synthase III</shortName>
        <shortName evidence="20">KAS III</shortName>
        <ecNumber evidence="20">2.3.1.180</ecNumber>
    </recommendedName>
    <alternativeName>
        <fullName evidence="20">3-oxoacyl-[acyl-carrier-protein] synthase 3</fullName>
    </alternativeName>
    <alternativeName>
        <fullName evidence="20">3-oxoacyl-[acyl-carrier-protein] synthase III</fullName>
    </alternativeName>
</protein>
<feature type="domain" description="Beta-ketoacyl-[acyl-carrier-protein] synthase III C-terminal" evidence="21">
    <location>
        <begin position="233"/>
        <end position="322"/>
    </location>
</feature>
<evidence type="ECO:0000256" key="16">
    <source>
        <dbReference type="ARBA" id="ARBA00052467"/>
    </source>
</evidence>
<dbReference type="SUPFAM" id="SSF53901">
    <property type="entry name" value="Thiolase-like"/>
    <property type="match status" value="1"/>
</dbReference>
<evidence type="ECO:0000256" key="6">
    <source>
        <dbReference type="ARBA" id="ARBA00023098"/>
    </source>
</evidence>
<comment type="catalytic activity">
    <reaction evidence="14">
        <text>heptanoyl-CoA + malonyl-[ACP] + H(+) = 3-oxononanoyl-[ACP] + CO2 + CoA</text>
        <dbReference type="Rhea" id="RHEA:42260"/>
        <dbReference type="Rhea" id="RHEA-COMP:9623"/>
        <dbReference type="Rhea" id="RHEA-COMP:9944"/>
        <dbReference type="ChEBI" id="CHEBI:15378"/>
        <dbReference type="ChEBI" id="CHEBI:16526"/>
        <dbReference type="ChEBI" id="CHEBI:57287"/>
        <dbReference type="ChEBI" id="CHEBI:78449"/>
        <dbReference type="ChEBI" id="CHEBI:78811"/>
        <dbReference type="ChEBI" id="CHEBI:78826"/>
    </reaction>
    <physiologicalReaction direction="left-to-right" evidence="14">
        <dbReference type="Rhea" id="RHEA:42261"/>
    </physiologicalReaction>
</comment>
<name>A0A150LE53_9BACI</name>
<dbReference type="GO" id="GO:0033818">
    <property type="term" value="F:beta-ketoacyl-acyl-carrier-protein synthase III activity"/>
    <property type="evidence" value="ECO:0007669"/>
    <property type="project" value="UniProtKB-UniRule"/>
</dbReference>
<evidence type="ECO:0000256" key="12">
    <source>
        <dbReference type="ARBA" id="ARBA00051096"/>
    </source>
</evidence>
<dbReference type="Pfam" id="PF08545">
    <property type="entry name" value="ACP_syn_III"/>
    <property type="match status" value="1"/>
</dbReference>
<comment type="catalytic activity">
    <reaction evidence="13">
        <text>hexanoyl-CoA + malonyl-[ACP] + H(+) = 3-oxooctanoyl-[ACP] + CO2 + CoA</text>
        <dbReference type="Rhea" id="RHEA:42256"/>
        <dbReference type="Rhea" id="RHEA-COMP:9623"/>
        <dbReference type="Rhea" id="RHEA-COMP:9633"/>
        <dbReference type="ChEBI" id="CHEBI:15378"/>
        <dbReference type="ChEBI" id="CHEBI:16526"/>
        <dbReference type="ChEBI" id="CHEBI:57287"/>
        <dbReference type="ChEBI" id="CHEBI:62620"/>
        <dbReference type="ChEBI" id="CHEBI:78449"/>
        <dbReference type="ChEBI" id="CHEBI:78460"/>
    </reaction>
    <physiologicalReaction direction="left-to-right" evidence="13">
        <dbReference type="Rhea" id="RHEA:42257"/>
    </physiologicalReaction>
</comment>
<keyword evidence="6 20" id="KW-0443">Lipid metabolism</keyword>
<comment type="catalytic activity">
    <reaction evidence="17">
        <text>butanoyl-CoA + malonyl-[ACP] + H(+) = 3-oxohexanoyl-[ACP] + CO2 + CoA</text>
        <dbReference type="Rhea" id="RHEA:42248"/>
        <dbReference type="Rhea" id="RHEA-COMP:9623"/>
        <dbReference type="Rhea" id="RHEA-COMP:9629"/>
        <dbReference type="ChEBI" id="CHEBI:15378"/>
        <dbReference type="ChEBI" id="CHEBI:16526"/>
        <dbReference type="ChEBI" id="CHEBI:57287"/>
        <dbReference type="ChEBI" id="CHEBI:57371"/>
        <dbReference type="ChEBI" id="CHEBI:78449"/>
        <dbReference type="ChEBI" id="CHEBI:78456"/>
    </reaction>
    <physiologicalReaction direction="left-to-right" evidence="17">
        <dbReference type="Rhea" id="RHEA:42249"/>
    </physiologicalReaction>
</comment>
<organism evidence="23 24">
    <name type="scientific">Caldibacillus debilis</name>
    <dbReference type="NCBI Taxonomy" id="301148"/>
    <lineage>
        <taxon>Bacteria</taxon>
        <taxon>Bacillati</taxon>
        <taxon>Bacillota</taxon>
        <taxon>Bacilli</taxon>
        <taxon>Bacillales</taxon>
        <taxon>Bacillaceae</taxon>
        <taxon>Caldibacillus</taxon>
    </lineage>
</organism>
<feature type="domain" description="Beta-ketoacyl-[acyl-carrier-protein] synthase III N-terminal" evidence="22">
    <location>
        <begin position="120"/>
        <end position="198"/>
    </location>
</feature>
<dbReference type="GO" id="GO:0005737">
    <property type="term" value="C:cytoplasm"/>
    <property type="evidence" value="ECO:0007669"/>
    <property type="project" value="UniProtKB-SubCell"/>
</dbReference>
<comment type="subcellular location">
    <subcellularLocation>
        <location evidence="20">Cytoplasm</location>
    </subcellularLocation>
</comment>
<evidence type="ECO:0000256" key="19">
    <source>
        <dbReference type="ARBA" id="ARBA00056015"/>
    </source>
</evidence>
<sequence length="324" mass="35227">MPYIYRNLFAGVMEMNAGIIGIGRYIPEKVVTNFDLEKMMDTSDEWIRTRTGIEERRIASDRTGTSDMAYEASLRALENAGITAEDIDLILTATVTPDYSFPSVSCVLQERLGAKNAAAMDISAACSGFIYGMVTAKQFIESGAYRYVLVVGAEKLSKITNWDDRNTAVLFGDGAGAAVMGPVSDGKGILSFELGADGSGGKYLYQDKYICMNGREVFKFAVRQMGESAVHVIEKAGLKTEDVDFFIPHQANIRIMEAARERLGLPREKMSVTVNKFGNTSAASIPISIVEEVEAGKIKDGDIVVMVGFGGGLTWGALAMRWGR</sequence>
<evidence type="ECO:0000256" key="18">
    <source>
        <dbReference type="ARBA" id="ARBA00052985"/>
    </source>
</evidence>
<dbReference type="STRING" id="301148.B4135_3428"/>
<evidence type="ECO:0000256" key="7">
    <source>
        <dbReference type="ARBA" id="ARBA00023160"/>
    </source>
</evidence>
<dbReference type="PANTHER" id="PTHR43091">
    <property type="entry name" value="3-OXOACYL-[ACYL-CARRIER-PROTEIN] SYNTHASE"/>
    <property type="match status" value="1"/>
</dbReference>
<evidence type="ECO:0000256" key="14">
    <source>
        <dbReference type="ARBA" id="ARBA00052279"/>
    </source>
</evidence>
<comment type="similarity">
    <text evidence="2 20">Belongs to the thiolase-like superfamily. FabH family.</text>
</comment>
<dbReference type="AlphaFoldDB" id="A0A150LE53"/>
<proteinExistence type="inferred from homology"/>
<comment type="pathway">
    <text evidence="1 20">Lipid metabolism; fatty acid biosynthesis.</text>
</comment>
<comment type="catalytic activity">
    <reaction evidence="11">
        <text>malonyl-[ACP] + propanoyl-CoA + H(+) = 3-oxopentanoyl-[ACP] + CO2 + CoA</text>
        <dbReference type="Rhea" id="RHEA:42244"/>
        <dbReference type="Rhea" id="RHEA-COMP:9623"/>
        <dbReference type="Rhea" id="RHEA-COMP:9939"/>
        <dbReference type="ChEBI" id="CHEBI:15378"/>
        <dbReference type="ChEBI" id="CHEBI:16526"/>
        <dbReference type="ChEBI" id="CHEBI:57287"/>
        <dbReference type="ChEBI" id="CHEBI:57392"/>
        <dbReference type="ChEBI" id="CHEBI:78449"/>
        <dbReference type="ChEBI" id="CHEBI:78818"/>
    </reaction>
    <physiologicalReaction direction="left-to-right" evidence="11">
        <dbReference type="Rhea" id="RHEA:42245"/>
    </physiologicalReaction>
</comment>
<keyword evidence="8 20" id="KW-0511">Multifunctional enzyme</keyword>
<keyword evidence="20" id="KW-0963">Cytoplasm</keyword>
<evidence type="ECO:0000256" key="17">
    <source>
        <dbReference type="ARBA" id="ARBA00052801"/>
    </source>
</evidence>
<dbReference type="InterPro" id="IPR013747">
    <property type="entry name" value="ACP_syn_III_C"/>
</dbReference>
<keyword evidence="5 20" id="KW-0276">Fatty acid metabolism</keyword>
<comment type="catalytic activity">
    <reaction evidence="15">
        <text>(2S)-2-methylbutanoyl-CoA + malonyl-[ACP] + H(+) = (4S)-4-methyl-3-oxohexanoyl-[ACP] + CO2 + CoA</text>
        <dbReference type="Rhea" id="RHEA:42276"/>
        <dbReference type="Rhea" id="RHEA-COMP:9623"/>
        <dbReference type="Rhea" id="RHEA-COMP:17148"/>
        <dbReference type="ChEBI" id="CHEBI:15378"/>
        <dbReference type="ChEBI" id="CHEBI:16526"/>
        <dbReference type="ChEBI" id="CHEBI:57287"/>
        <dbReference type="ChEBI" id="CHEBI:78449"/>
        <dbReference type="ChEBI" id="CHEBI:88166"/>
        <dbReference type="ChEBI" id="CHEBI:167462"/>
        <dbReference type="EC" id="2.3.1.300"/>
    </reaction>
    <physiologicalReaction direction="left-to-right" evidence="15">
        <dbReference type="Rhea" id="RHEA:42277"/>
    </physiologicalReaction>
</comment>
<evidence type="ECO:0000256" key="10">
    <source>
        <dbReference type="ARBA" id="ARBA00050479"/>
    </source>
</evidence>
<dbReference type="HAMAP" id="MF_01815">
    <property type="entry name" value="FabH"/>
    <property type="match status" value="1"/>
</dbReference>
<comment type="domain">
    <text evidence="20">The last Arg residue of the ACP-binding site is essential for the weak association between ACP/AcpP and FabH.</text>
</comment>
<comment type="catalytic activity">
    <reaction evidence="12">
        <text>malonyl-[ACP] + acetyl-CoA + H(+) = 3-oxobutanoyl-[ACP] + CO2 + CoA</text>
        <dbReference type="Rhea" id="RHEA:12080"/>
        <dbReference type="Rhea" id="RHEA-COMP:9623"/>
        <dbReference type="Rhea" id="RHEA-COMP:9625"/>
        <dbReference type="ChEBI" id="CHEBI:15378"/>
        <dbReference type="ChEBI" id="CHEBI:16526"/>
        <dbReference type="ChEBI" id="CHEBI:57287"/>
        <dbReference type="ChEBI" id="CHEBI:57288"/>
        <dbReference type="ChEBI" id="CHEBI:78449"/>
        <dbReference type="ChEBI" id="CHEBI:78450"/>
        <dbReference type="EC" id="2.3.1.180"/>
    </reaction>
    <physiologicalReaction direction="left-to-right" evidence="12">
        <dbReference type="Rhea" id="RHEA:12081"/>
    </physiologicalReaction>
</comment>
<evidence type="ECO:0000259" key="22">
    <source>
        <dbReference type="Pfam" id="PF08545"/>
    </source>
</evidence>
<dbReference type="Proteomes" id="UP000075683">
    <property type="component" value="Unassembled WGS sequence"/>
</dbReference>
<dbReference type="InterPro" id="IPR016039">
    <property type="entry name" value="Thiolase-like"/>
</dbReference>
<dbReference type="NCBIfam" id="NF006829">
    <property type="entry name" value="PRK09352.1"/>
    <property type="match status" value="1"/>
</dbReference>
<evidence type="ECO:0000256" key="3">
    <source>
        <dbReference type="ARBA" id="ARBA00022516"/>
    </source>
</evidence>
<dbReference type="PANTHER" id="PTHR43091:SF1">
    <property type="entry name" value="BETA-KETOACYL-[ACYL-CARRIER-PROTEIN] SYNTHASE III, CHLOROPLASTIC"/>
    <property type="match status" value="1"/>
</dbReference>
<evidence type="ECO:0000313" key="23">
    <source>
        <dbReference type="EMBL" id="KYD10627.1"/>
    </source>
</evidence>
<dbReference type="UniPathway" id="UPA00094"/>
<evidence type="ECO:0000256" key="8">
    <source>
        <dbReference type="ARBA" id="ARBA00023268"/>
    </source>
</evidence>
<dbReference type="Gene3D" id="3.40.47.10">
    <property type="match status" value="1"/>
</dbReference>
<evidence type="ECO:0000256" key="4">
    <source>
        <dbReference type="ARBA" id="ARBA00022679"/>
    </source>
</evidence>
<evidence type="ECO:0000256" key="9">
    <source>
        <dbReference type="ARBA" id="ARBA00023315"/>
    </source>
</evidence>
<keyword evidence="4 20" id="KW-0808">Transferase</keyword>
<evidence type="ECO:0000313" key="24">
    <source>
        <dbReference type="Proteomes" id="UP000075683"/>
    </source>
</evidence>
<comment type="function">
    <text evidence="20">Catalyzes the condensation reaction of fatty acid synthesis by the addition to an acyl acceptor of two carbons from malonyl-ACP. Catalyzes the first condensation reaction which initiates fatty acid synthesis and may therefore play a role in governing the total rate of fatty acid production. Possesses both acetoacetyl-ACP synthase and acetyl transacylase activities. Its substrate specificity determines the biosynthesis of branched-chain and/or straight-chain of fatty acids.</text>
</comment>
<comment type="function">
    <text evidence="19">Catalyzes the condensation reaction of fatty acid synthesis by the addition to an acyl acceptor of two carbons from malonyl-ACP. Catalyzes the first condensation reaction which initiates fatty acid synthesis and may therefore play a role in governing the total rate of fatty acid production. Possesses both acetoacetyl-ACP synthase and acetyl transacylase activities. Has some substrate specificity for branched chain acyl-CoA, determining the biosynthesis of branched-chain of fatty acids instead of straight-chain.</text>
</comment>
<comment type="catalytic activity">
    <reaction evidence="16">
        <text>2-methylpropanoyl-CoA + malonyl-[ACP] + H(+) = 4-methyl-3-oxopentanoyl-[ACP] + CO2 + CoA</text>
        <dbReference type="Rhea" id="RHEA:42268"/>
        <dbReference type="Rhea" id="RHEA-COMP:9623"/>
        <dbReference type="Rhea" id="RHEA-COMP:9940"/>
        <dbReference type="ChEBI" id="CHEBI:15378"/>
        <dbReference type="ChEBI" id="CHEBI:16526"/>
        <dbReference type="ChEBI" id="CHEBI:57287"/>
        <dbReference type="ChEBI" id="CHEBI:57338"/>
        <dbReference type="ChEBI" id="CHEBI:78449"/>
        <dbReference type="ChEBI" id="CHEBI:78820"/>
        <dbReference type="EC" id="2.3.1.300"/>
    </reaction>
    <physiologicalReaction direction="left-to-right" evidence="16">
        <dbReference type="Rhea" id="RHEA:42269"/>
    </physiologicalReaction>
</comment>
<keyword evidence="7 20" id="KW-0275">Fatty acid biosynthesis</keyword>
<dbReference type="PATRIC" id="fig|301148.3.peg.1407"/>
<evidence type="ECO:0000256" key="11">
    <source>
        <dbReference type="ARBA" id="ARBA00050980"/>
    </source>
</evidence>
<comment type="catalytic activity">
    <reaction evidence="18">
        <text>3-methylbutanoyl-CoA + malonyl-[ACP] + H(+) = 5-methyl-3-oxohexanoyl-[ACP] + CO2 + CoA</text>
        <dbReference type="Rhea" id="RHEA:42272"/>
        <dbReference type="Rhea" id="RHEA-COMP:9623"/>
        <dbReference type="Rhea" id="RHEA-COMP:9941"/>
        <dbReference type="ChEBI" id="CHEBI:15378"/>
        <dbReference type="ChEBI" id="CHEBI:16526"/>
        <dbReference type="ChEBI" id="CHEBI:57287"/>
        <dbReference type="ChEBI" id="CHEBI:57345"/>
        <dbReference type="ChEBI" id="CHEBI:78449"/>
        <dbReference type="ChEBI" id="CHEBI:78822"/>
        <dbReference type="EC" id="2.3.1.300"/>
    </reaction>
    <physiologicalReaction direction="left-to-right" evidence="18">
        <dbReference type="Rhea" id="RHEA:42273"/>
    </physiologicalReaction>
</comment>
<evidence type="ECO:0000256" key="2">
    <source>
        <dbReference type="ARBA" id="ARBA00008642"/>
    </source>
</evidence>
<comment type="subunit">
    <text evidence="20">Homodimer.</text>
</comment>
<accession>A0A150LE53</accession>
<dbReference type="EC" id="2.3.1.180" evidence="20"/>
<dbReference type="GO" id="GO:0006633">
    <property type="term" value="P:fatty acid biosynthetic process"/>
    <property type="evidence" value="ECO:0007669"/>
    <property type="project" value="UniProtKB-UniRule"/>
</dbReference>
<gene>
    <name evidence="20" type="primary">fabH</name>
    <name evidence="23" type="ORF">B4135_3428</name>
</gene>
<keyword evidence="3 20" id="KW-0444">Lipid biosynthesis</keyword>
<evidence type="ECO:0000256" key="1">
    <source>
        <dbReference type="ARBA" id="ARBA00005194"/>
    </source>
</evidence>
<dbReference type="FunFam" id="3.40.47.10:FF:000004">
    <property type="entry name" value="3-oxoacyl-[acyl-carrier-protein] synthase 3"/>
    <property type="match status" value="1"/>
</dbReference>
<evidence type="ECO:0000256" key="20">
    <source>
        <dbReference type="HAMAP-Rule" id="MF_01815"/>
    </source>
</evidence>
<evidence type="ECO:0000256" key="15">
    <source>
        <dbReference type="ARBA" id="ARBA00052407"/>
    </source>
</evidence>
<dbReference type="InterPro" id="IPR004655">
    <property type="entry name" value="FabH"/>
</dbReference>
<dbReference type="NCBIfam" id="TIGR00747">
    <property type="entry name" value="fabH"/>
    <property type="match status" value="1"/>
</dbReference>
<comment type="catalytic activity">
    <reaction evidence="10">
        <text>pentanoyl-CoA + malonyl-[ACP] + H(+) = 3-oxoheptanoyl-[ACP] + CO2 + CoA</text>
        <dbReference type="Rhea" id="RHEA:42252"/>
        <dbReference type="Rhea" id="RHEA-COMP:9623"/>
        <dbReference type="Rhea" id="RHEA-COMP:9943"/>
        <dbReference type="ChEBI" id="CHEBI:15378"/>
        <dbReference type="ChEBI" id="CHEBI:16526"/>
        <dbReference type="ChEBI" id="CHEBI:57287"/>
        <dbReference type="ChEBI" id="CHEBI:57389"/>
        <dbReference type="ChEBI" id="CHEBI:78449"/>
        <dbReference type="ChEBI" id="CHEBI:78824"/>
    </reaction>
    <physiologicalReaction direction="left-to-right" evidence="10">
        <dbReference type="Rhea" id="RHEA:42253"/>
    </physiologicalReaction>
</comment>
<dbReference type="Pfam" id="PF08541">
    <property type="entry name" value="ACP_syn_III_C"/>
    <property type="match status" value="1"/>
</dbReference>
<evidence type="ECO:0000259" key="21">
    <source>
        <dbReference type="Pfam" id="PF08541"/>
    </source>
</evidence>
<feature type="region of interest" description="ACP-binding" evidence="20">
    <location>
        <begin position="250"/>
        <end position="254"/>
    </location>
</feature>